<evidence type="ECO:0000313" key="8">
    <source>
        <dbReference type="Proteomes" id="UP000675920"/>
    </source>
</evidence>
<dbReference type="GO" id="GO:0008270">
    <property type="term" value="F:zinc ion binding"/>
    <property type="evidence" value="ECO:0007669"/>
    <property type="project" value="UniProtKB-UniRule"/>
</dbReference>
<evidence type="ECO:0000256" key="7">
    <source>
        <dbReference type="SAM" id="MobiDB-lite"/>
    </source>
</evidence>
<dbReference type="AlphaFoldDB" id="A0A8B6X8R2"/>
<evidence type="ECO:0000256" key="1">
    <source>
        <dbReference type="ARBA" id="ARBA00022448"/>
    </source>
</evidence>
<proteinExistence type="inferred from homology"/>
<dbReference type="GO" id="GO:0005886">
    <property type="term" value="C:plasma membrane"/>
    <property type="evidence" value="ECO:0007669"/>
    <property type="project" value="UniProtKB-SubCell"/>
</dbReference>
<feature type="region of interest" description="Disordered" evidence="7">
    <location>
        <begin position="653"/>
        <end position="683"/>
    </location>
</feature>
<evidence type="ECO:0000256" key="6">
    <source>
        <dbReference type="HAMAP-Rule" id="MF_01871"/>
    </source>
</evidence>
<keyword evidence="4 6" id="KW-0862">Zinc</keyword>
<comment type="similarity">
    <text evidence="6">Belongs to the inorganic carbon transporter (TC 9.A.2) DabA family.</text>
</comment>
<accession>A0A8B6X8R2</accession>
<dbReference type="PANTHER" id="PTHR38344:SF1">
    <property type="entry name" value="INORGANIC CARBON TRANSPORTER SUBUNIT DABA-RELATED"/>
    <property type="match status" value="1"/>
</dbReference>
<keyword evidence="1 6" id="KW-0813">Transport</keyword>
<gene>
    <name evidence="6" type="primary">dabA</name>
</gene>
<feature type="binding site" evidence="6">
    <location>
        <position position="551"/>
    </location>
    <ligand>
        <name>Zn(2+)</name>
        <dbReference type="ChEBI" id="CHEBI:29105"/>
    </ligand>
</feature>
<evidence type="ECO:0000256" key="2">
    <source>
        <dbReference type="ARBA" id="ARBA00022475"/>
    </source>
</evidence>
<keyword evidence="5 6" id="KW-0472">Membrane</keyword>
<dbReference type="OrthoDB" id="9805101at2"/>
<comment type="function">
    <text evidence="6">Part of an energy-coupled inorganic carbon pump.</text>
</comment>
<comment type="cofactor">
    <cofactor evidence="6">
        <name>Zn(2+)</name>
        <dbReference type="ChEBI" id="CHEBI:29105"/>
    </cofactor>
</comment>
<sequence>MNAPLAPRLPTGHDLADAIATACERIAPLWPLDRWIAVSPWWGWRAFPVETAAARLGALAGARLTMPRDWFAGLWRAGRLRDRHLVAALAAEAAESTLAARSGTDPLPPIDADHLRAALRAPAPAAPARLPLLTDLRDALAPDAPCGWRDTVIHQISQHCAAWFDTAQARWQPDRRGGLYVSWRRALRADRGLPWRRGRRAMLDAIDGLPASPLALVEAALAELGLPPAAHADYLLALLLDLQGWAGWCAGQRWRARLAGRDDDAIVELLAIRLAWEWLLAADAGADLDLADWAAIWRDAGPRAERLRAGQRIDWLLQRAIELAWREPLHAALLGSMRARPAAASATAAPAVFAQAVFCIDVRSEPYRRALEAADAGIETSGFAGFFGLPVAYAPLGTELERPQLPGLLAPALRVTDDLAGPVASTADADGGHATAAPRPDLDGRPLAEVLAGQRRAALARRRPWRDFGATVLSAFGAIETTGIAAGFKLLRGGRGDATRPEHAALPAGAGLRPALPASLDTAARVALAERVLRQLGRTAGFAPLVLLAGHGSTSANNPFAAALDCGACGGQRGDVNARLLAALLDEPEVRAGLAASGITIPAATRFVAGLHDTTTDTFTLFDTDALPTSARPALDRLRRALDAASRTARARRAGRLGLAPDAPDAPDALNAPEAPEATEATEATEARARALDERATDWAQTRPEWGLAGNAALIVAPRERTRGLDLDGRVFLHDYDARRDPDGALLEQILGAPMVVAHWINAQYHGSVVDNRRWGSGDKTLHNVVGGSIGVFEGNGGDLRTGLALQSLHDGRRLRHEPLRLAVHVEASREQIEGAVGRHPVVRELVGNGWVTLLRLDAAAGRIERLAALAPAPRWVTEAASADVATDTAVAV</sequence>
<dbReference type="RefSeq" id="WP_051378692.1">
    <property type="nucleotide sequence ID" value="NZ_AXWS01000013.1"/>
</dbReference>
<evidence type="ECO:0000256" key="3">
    <source>
        <dbReference type="ARBA" id="ARBA00022723"/>
    </source>
</evidence>
<feature type="binding site" evidence="6">
    <location>
        <position position="359"/>
    </location>
    <ligand>
        <name>Zn(2+)</name>
        <dbReference type="ChEBI" id="CHEBI:29105"/>
    </ligand>
</feature>
<comment type="subunit">
    <text evidence="6">Forms a complex with DabB.</text>
</comment>
<dbReference type="Proteomes" id="UP000675920">
    <property type="component" value="Unplaced"/>
</dbReference>
<evidence type="ECO:0000313" key="9">
    <source>
        <dbReference type="RefSeq" id="WP_051378692.1"/>
    </source>
</evidence>
<evidence type="ECO:0000256" key="5">
    <source>
        <dbReference type="ARBA" id="ARBA00023136"/>
    </source>
</evidence>
<comment type="subcellular location">
    <subcellularLocation>
        <location evidence="6">Cell membrane</location>
        <topology evidence="6">Peripheral membrane protein</topology>
    </subcellularLocation>
</comment>
<dbReference type="InterPro" id="IPR018752">
    <property type="entry name" value="DabA"/>
</dbReference>
<name>A0A8B6X8R2_9BURK</name>
<feature type="binding site" evidence="6">
    <location>
        <position position="361"/>
    </location>
    <ligand>
        <name>Zn(2+)</name>
        <dbReference type="ChEBI" id="CHEBI:29105"/>
    </ligand>
</feature>
<dbReference type="HAMAP" id="MF_01871">
    <property type="entry name" value="DabA"/>
    <property type="match status" value="1"/>
</dbReference>
<dbReference type="PANTHER" id="PTHR38344">
    <property type="entry name" value="UPF0753 PROTEIN AQ_863"/>
    <property type="match status" value="1"/>
</dbReference>
<feature type="binding site" evidence="6">
    <location>
        <position position="566"/>
    </location>
    <ligand>
        <name>Zn(2+)</name>
        <dbReference type="ChEBI" id="CHEBI:29105"/>
    </ligand>
</feature>
<keyword evidence="3 6" id="KW-0479">Metal-binding</keyword>
<organism evidence="8 9">
    <name type="scientific">Derxia gummosa DSM 723</name>
    <dbReference type="NCBI Taxonomy" id="1121388"/>
    <lineage>
        <taxon>Bacteria</taxon>
        <taxon>Pseudomonadati</taxon>
        <taxon>Pseudomonadota</taxon>
        <taxon>Betaproteobacteria</taxon>
        <taxon>Burkholderiales</taxon>
        <taxon>Alcaligenaceae</taxon>
        <taxon>Derxia</taxon>
    </lineage>
</organism>
<evidence type="ECO:0000256" key="4">
    <source>
        <dbReference type="ARBA" id="ARBA00022833"/>
    </source>
</evidence>
<dbReference type="Pfam" id="PF10070">
    <property type="entry name" value="DabA"/>
    <property type="match status" value="1"/>
</dbReference>
<keyword evidence="8" id="KW-1185">Reference proteome</keyword>
<feature type="compositionally biased region" description="Low complexity" evidence="7">
    <location>
        <begin position="656"/>
        <end position="683"/>
    </location>
</feature>
<reference evidence="9" key="1">
    <citation type="submission" date="2025-08" db="UniProtKB">
        <authorList>
            <consortium name="RefSeq"/>
        </authorList>
    </citation>
    <scope>IDENTIFICATION</scope>
</reference>
<keyword evidence="2 6" id="KW-1003">Cell membrane</keyword>
<protein>
    <recommendedName>
        <fullName evidence="6">Probable inorganic carbon transporter subunit DabA</fullName>
    </recommendedName>
</protein>